<evidence type="ECO:0000256" key="14">
    <source>
        <dbReference type="PIRSR" id="PIRSR602717-51"/>
    </source>
</evidence>
<keyword evidence="9" id="KW-0805">Transcription regulation</keyword>
<dbReference type="EC" id="2.3.1.48" evidence="3"/>
<dbReference type="Pfam" id="PF01853">
    <property type="entry name" value="MOZ_SAS"/>
    <property type="match status" value="1"/>
</dbReference>
<evidence type="ECO:0000256" key="11">
    <source>
        <dbReference type="ARBA" id="ARBA00023242"/>
    </source>
</evidence>
<dbReference type="InterPro" id="IPR040706">
    <property type="entry name" value="Zf-MYST"/>
</dbReference>
<keyword evidence="6" id="KW-0863">Zinc-finger</keyword>
<dbReference type="InterPro" id="IPR011333">
    <property type="entry name" value="SKP1/BTB/POZ_sf"/>
</dbReference>
<evidence type="ECO:0000313" key="18">
    <source>
        <dbReference type="Proteomes" id="UP000800038"/>
    </source>
</evidence>
<dbReference type="Proteomes" id="UP000800038">
    <property type="component" value="Unassembled WGS sequence"/>
</dbReference>
<dbReference type="Gene3D" id="1.10.10.10">
    <property type="entry name" value="Winged helix-like DNA-binding domain superfamily/Winged helix DNA-binding domain"/>
    <property type="match status" value="1"/>
</dbReference>
<gene>
    <name evidence="17" type="ORF">EJ02DRAFT_446091</name>
</gene>
<feature type="domain" description="MYST-type HAT" evidence="16">
    <location>
        <begin position="415"/>
        <end position="694"/>
    </location>
</feature>
<dbReference type="Gene3D" id="3.30.60.60">
    <property type="entry name" value="N-acetyl transferase-like"/>
    <property type="match status" value="1"/>
</dbReference>
<organism evidence="17 18">
    <name type="scientific">Clathrospora elynae</name>
    <dbReference type="NCBI Taxonomy" id="706981"/>
    <lineage>
        <taxon>Eukaryota</taxon>
        <taxon>Fungi</taxon>
        <taxon>Dikarya</taxon>
        <taxon>Ascomycota</taxon>
        <taxon>Pezizomycotina</taxon>
        <taxon>Dothideomycetes</taxon>
        <taxon>Pleosporomycetidae</taxon>
        <taxon>Pleosporales</taxon>
        <taxon>Diademaceae</taxon>
        <taxon>Clathrospora</taxon>
    </lineage>
</organism>
<dbReference type="OrthoDB" id="787137at2759"/>
<sequence length="723" mass="81258">MASSITSISQDHESTVWPVQSFVISNDFKSSGPASLLLDRANSEFGLMYHTGPGVVVMAQFPDNDEPVYFQVSKTRAACTRFNNTCKKVCILMQHCQLDLHFTTGTHAAEFLQMLGRLATKVGNLYFEVHEAPSIGALARADFNMEKEGYVNQSVQQWMAVPDVHTSEWARIYMTGKCADFSIFAGDRQFPVHRVFLRWTLHRNWRTFPHLREMDFADFVQETEQRSITLPETVQTVSTMLQEMYDVHNPTTGSIFTHFALRRAMEQDLVMSDLLALFAASDKYSLEPIKHKAADAIIDRLPFIHDPLSIVDLASCIYEEACPAMDRGLRKAIIVQLLARLPSIMEDEDSWKKYSENKAVLKALHTYQCGMLDTVSSHGLLTPPSSPTKNPMAPDVASMNSAPTTPALKASQKPPAGPNVLEVVFGSLLIKPWYPSFYPEELVGRRVERLYVCQWCFKYSKELVGFLGHLKACPLRNTPPPGVNVYKKDDYSLYEIDGEKNKMYAQNLCLFAKLFLDTKSVFYDVTTFLYYLLVAHNPTPGIPHTSFGSDASTGGIGGQGQVVGFFSKEKMSWDNNNLACILVFPPWQKQGLGQILMGASYEMSRREERLGGPEKPLSDLGRIAYIHYWSQTLARTILSCPSKKTLTVQDLRDKTYIVPEDIIATLQVMEVLEQKKRGGAEAVINKAKVRAWADTHKVDLNKHPVDPEAFSIPDRSRSGSEEA</sequence>
<evidence type="ECO:0000256" key="10">
    <source>
        <dbReference type="ARBA" id="ARBA00023163"/>
    </source>
</evidence>
<evidence type="ECO:0000256" key="3">
    <source>
        <dbReference type="ARBA" id="ARBA00013184"/>
    </source>
</evidence>
<dbReference type="Pfam" id="PF17772">
    <property type="entry name" value="zf-MYST"/>
    <property type="match status" value="1"/>
</dbReference>
<keyword evidence="11" id="KW-0539">Nucleus</keyword>
<evidence type="ECO:0000256" key="2">
    <source>
        <dbReference type="ARBA" id="ARBA00010107"/>
    </source>
</evidence>
<dbReference type="GO" id="GO:0008270">
    <property type="term" value="F:zinc ion binding"/>
    <property type="evidence" value="ECO:0007669"/>
    <property type="project" value="UniProtKB-KW"/>
</dbReference>
<evidence type="ECO:0000256" key="1">
    <source>
        <dbReference type="ARBA" id="ARBA00004123"/>
    </source>
</evidence>
<feature type="active site" description="Proton donor/acceptor" evidence="14">
    <location>
        <position position="614"/>
    </location>
</feature>
<comment type="similarity">
    <text evidence="2">Belongs to the MYST (SAS/MOZ) family.</text>
</comment>
<keyword evidence="12" id="KW-0012">Acyltransferase</keyword>
<dbReference type="Gene3D" id="3.30.710.10">
    <property type="entry name" value="Potassium Channel Kv1.1, Chain A"/>
    <property type="match status" value="1"/>
</dbReference>
<dbReference type="GO" id="GO:0046972">
    <property type="term" value="F:histone H4K16 acetyltransferase activity"/>
    <property type="evidence" value="ECO:0007669"/>
    <property type="project" value="TreeGrafter"/>
</dbReference>
<reference evidence="17" key="1">
    <citation type="journal article" date="2020" name="Stud. Mycol.">
        <title>101 Dothideomycetes genomes: a test case for predicting lifestyles and emergence of pathogens.</title>
        <authorList>
            <person name="Haridas S."/>
            <person name="Albert R."/>
            <person name="Binder M."/>
            <person name="Bloem J."/>
            <person name="Labutti K."/>
            <person name="Salamov A."/>
            <person name="Andreopoulos B."/>
            <person name="Baker S."/>
            <person name="Barry K."/>
            <person name="Bills G."/>
            <person name="Bluhm B."/>
            <person name="Cannon C."/>
            <person name="Castanera R."/>
            <person name="Culley D."/>
            <person name="Daum C."/>
            <person name="Ezra D."/>
            <person name="Gonzalez J."/>
            <person name="Henrissat B."/>
            <person name="Kuo A."/>
            <person name="Liang C."/>
            <person name="Lipzen A."/>
            <person name="Lutzoni F."/>
            <person name="Magnuson J."/>
            <person name="Mondo S."/>
            <person name="Nolan M."/>
            <person name="Ohm R."/>
            <person name="Pangilinan J."/>
            <person name="Park H.-J."/>
            <person name="Ramirez L."/>
            <person name="Alfaro M."/>
            <person name="Sun H."/>
            <person name="Tritt A."/>
            <person name="Yoshinaga Y."/>
            <person name="Zwiers L.-H."/>
            <person name="Turgeon B."/>
            <person name="Goodwin S."/>
            <person name="Spatafora J."/>
            <person name="Crous P."/>
            <person name="Grigoriev I."/>
        </authorList>
    </citation>
    <scope>NUCLEOTIDE SEQUENCE</scope>
    <source>
        <strain evidence="17">CBS 161.51</strain>
    </source>
</reference>
<feature type="compositionally biased region" description="Basic and acidic residues" evidence="15">
    <location>
        <begin position="714"/>
        <end position="723"/>
    </location>
</feature>
<dbReference type="GO" id="GO:0006355">
    <property type="term" value="P:regulation of DNA-templated transcription"/>
    <property type="evidence" value="ECO:0007669"/>
    <property type="project" value="InterPro"/>
</dbReference>
<evidence type="ECO:0000256" key="5">
    <source>
        <dbReference type="ARBA" id="ARBA00022723"/>
    </source>
</evidence>
<proteinExistence type="inferred from homology"/>
<keyword evidence="7" id="KW-0862">Zinc</keyword>
<dbReference type="GO" id="GO:0035267">
    <property type="term" value="C:NuA4 histone acetyltransferase complex"/>
    <property type="evidence" value="ECO:0007669"/>
    <property type="project" value="TreeGrafter"/>
</dbReference>
<comment type="subcellular location">
    <subcellularLocation>
        <location evidence="1">Nucleus</location>
    </subcellularLocation>
</comment>
<name>A0A6A5SM24_9PLEO</name>
<dbReference type="PANTHER" id="PTHR10615:SF219">
    <property type="entry name" value="HISTONE ACETYLTRANSFERASE KAT5"/>
    <property type="match status" value="1"/>
</dbReference>
<accession>A0A6A5SM24</accession>
<evidence type="ECO:0000313" key="17">
    <source>
        <dbReference type="EMBL" id="KAF1939606.1"/>
    </source>
</evidence>
<comment type="function">
    <text evidence="13">Catalytic component of the NuA4 histone acetyltransferase (HAT) complex which is involved in epigenetic transcriptional activation of selected genes principally by acetylation of nucleosomal histones H4, H3, H2B, H2A and H2A variant H2A.Z. Acetylates histone H4 to form H4K5ac, H4K8ac, H4K12ac and H4K16ac, histone H3 to form H3K14ac, and histone H2A to form H2AK4ac and H2AK7ac. The NuA4 complex is involved in the DNA damage response and is required for chromosome segregation. The NuA4 complex plays a direct role in repair of DNA double-strand breaks (DSBs) through homologous recombination. Recruitment to promoters depends on H3K4me. Also acetylates non-histone proteins. In addition to protein acetyltransferase, can use different acyl-CoA substrates, such as 2-hydroxyisobutanoyl-CoA (2-hydroxyisobutyryl-CoA) or (2E)-butenoyl-CoA (crotonyl-CoA), and is able to mediate protein 2-hydroxyisobutyrylation and crotonylation, respectively.</text>
</comment>
<dbReference type="PROSITE" id="PS51726">
    <property type="entry name" value="MYST_HAT"/>
    <property type="match status" value="1"/>
</dbReference>
<keyword evidence="8" id="KW-0007">Acetylation</keyword>
<evidence type="ECO:0000256" key="15">
    <source>
        <dbReference type="SAM" id="MobiDB-lite"/>
    </source>
</evidence>
<feature type="region of interest" description="Disordered" evidence="15">
    <location>
        <begin position="382"/>
        <end position="415"/>
    </location>
</feature>
<dbReference type="InterPro" id="IPR002717">
    <property type="entry name" value="HAT_MYST-type"/>
</dbReference>
<dbReference type="InterPro" id="IPR016181">
    <property type="entry name" value="Acyl_CoA_acyltransferase"/>
</dbReference>
<dbReference type="SUPFAM" id="SSF55729">
    <property type="entry name" value="Acyl-CoA N-acyltransferases (Nat)"/>
    <property type="match status" value="1"/>
</dbReference>
<dbReference type="InterPro" id="IPR036388">
    <property type="entry name" value="WH-like_DNA-bd_sf"/>
</dbReference>
<protein>
    <recommendedName>
        <fullName evidence="3">histone acetyltransferase</fullName>
        <ecNumber evidence="3">2.3.1.48</ecNumber>
    </recommendedName>
</protein>
<evidence type="ECO:0000256" key="6">
    <source>
        <dbReference type="ARBA" id="ARBA00022771"/>
    </source>
</evidence>
<dbReference type="AlphaFoldDB" id="A0A6A5SM24"/>
<dbReference type="CDD" id="cd18186">
    <property type="entry name" value="BTB_POZ_ZBTB_KLHL-like"/>
    <property type="match status" value="1"/>
</dbReference>
<dbReference type="EMBL" id="ML976078">
    <property type="protein sequence ID" value="KAF1939606.1"/>
    <property type="molecule type" value="Genomic_DNA"/>
</dbReference>
<evidence type="ECO:0000256" key="8">
    <source>
        <dbReference type="ARBA" id="ARBA00022990"/>
    </source>
</evidence>
<feature type="region of interest" description="Disordered" evidence="15">
    <location>
        <begin position="703"/>
        <end position="723"/>
    </location>
</feature>
<dbReference type="GO" id="GO:0005634">
    <property type="term" value="C:nucleus"/>
    <property type="evidence" value="ECO:0007669"/>
    <property type="project" value="UniProtKB-SubCell"/>
</dbReference>
<evidence type="ECO:0000256" key="9">
    <source>
        <dbReference type="ARBA" id="ARBA00023015"/>
    </source>
</evidence>
<evidence type="ECO:0000256" key="4">
    <source>
        <dbReference type="ARBA" id="ARBA00022679"/>
    </source>
</evidence>
<keyword evidence="5" id="KW-0479">Metal-binding</keyword>
<keyword evidence="10" id="KW-0804">Transcription</keyword>
<dbReference type="InterPro" id="IPR050603">
    <property type="entry name" value="MYST_HAT"/>
</dbReference>
<evidence type="ECO:0000256" key="13">
    <source>
        <dbReference type="ARBA" id="ARBA00045805"/>
    </source>
</evidence>
<keyword evidence="18" id="KW-1185">Reference proteome</keyword>
<evidence type="ECO:0000256" key="7">
    <source>
        <dbReference type="ARBA" id="ARBA00022833"/>
    </source>
</evidence>
<keyword evidence="4 17" id="KW-0808">Transferase</keyword>
<dbReference type="PANTHER" id="PTHR10615">
    <property type="entry name" value="HISTONE ACETYLTRANSFERASE"/>
    <property type="match status" value="1"/>
</dbReference>
<evidence type="ECO:0000259" key="16">
    <source>
        <dbReference type="PROSITE" id="PS51726"/>
    </source>
</evidence>
<evidence type="ECO:0000256" key="12">
    <source>
        <dbReference type="ARBA" id="ARBA00023315"/>
    </source>
</evidence>
<dbReference type="Gene3D" id="3.40.630.30">
    <property type="match status" value="1"/>
</dbReference>